<evidence type="ECO:0000256" key="7">
    <source>
        <dbReference type="ARBA" id="ARBA00022670"/>
    </source>
</evidence>
<feature type="domain" description="Peptidase M1 membrane alanine aminopeptidase" evidence="13">
    <location>
        <begin position="269"/>
        <end position="475"/>
    </location>
</feature>
<dbReference type="Proteomes" id="UP001139450">
    <property type="component" value="Unassembled WGS sequence"/>
</dbReference>
<evidence type="ECO:0000256" key="4">
    <source>
        <dbReference type="ARBA" id="ARBA00012564"/>
    </source>
</evidence>
<dbReference type="RefSeq" id="WP_245131789.1">
    <property type="nucleotide sequence ID" value="NZ_JALJEJ010000009.1"/>
</dbReference>
<feature type="signal peptide" evidence="12">
    <location>
        <begin position="1"/>
        <end position="24"/>
    </location>
</feature>
<keyword evidence="10" id="KW-0862">Zinc</keyword>
<evidence type="ECO:0000256" key="12">
    <source>
        <dbReference type="SAM" id="SignalP"/>
    </source>
</evidence>
<dbReference type="InterPro" id="IPR016024">
    <property type="entry name" value="ARM-type_fold"/>
</dbReference>
<name>A0A9X1X6Z7_9SPHI</name>
<comment type="caution">
    <text evidence="15">The sequence shown here is derived from an EMBL/GenBank/DDBJ whole genome shotgun (WGS) entry which is preliminary data.</text>
</comment>
<comment type="catalytic activity">
    <reaction evidence="1">
        <text>Release of an N-terminal amino acid, Xaa-|-Yaa- from a peptide, amide or arylamide. Xaa is preferably Ala, but may be most amino acids including Pro (slow action). When a terminal hydrophobic residue is followed by a prolyl residue, the two may be released as an intact Xaa-Pro dipeptide.</text>
        <dbReference type="EC" id="3.4.11.2"/>
    </reaction>
</comment>
<evidence type="ECO:0000256" key="9">
    <source>
        <dbReference type="ARBA" id="ARBA00022801"/>
    </source>
</evidence>
<gene>
    <name evidence="15" type="ORF">MUY27_16395</name>
</gene>
<dbReference type="InterPro" id="IPR001930">
    <property type="entry name" value="Peptidase_M1"/>
</dbReference>
<dbReference type="GO" id="GO:0042277">
    <property type="term" value="F:peptide binding"/>
    <property type="evidence" value="ECO:0007669"/>
    <property type="project" value="TreeGrafter"/>
</dbReference>
<dbReference type="EMBL" id="JALJEJ010000009">
    <property type="protein sequence ID" value="MCJ8211300.1"/>
    <property type="molecule type" value="Genomic_DNA"/>
</dbReference>
<evidence type="ECO:0000256" key="10">
    <source>
        <dbReference type="ARBA" id="ARBA00022833"/>
    </source>
</evidence>
<dbReference type="PANTHER" id="PTHR11533">
    <property type="entry name" value="PROTEASE M1 ZINC METALLOPROTEASE"/>
    <property type="match status" value="1"/>
</dbReference>
<keyword evidence="7" id="KW-0645">Protease</keyword>
<evidence type="ECO:0000256" key="1">
    <source>
        <dbReference type="ARBA" id="ARBA00000098"/>
    </source>
</evidence>
<dbReference type="GO" id="GO:0006508">
    <property type="term" value="P:proteolysis"/>
    <property type="evidence" value="ECO:0007669"/>
    <property type="project" value="UniProtKB-KW"/>
</dbReference>
<dbReference type="Pfam" id="PF17900">
    <property type="entry name" value="Peptidase_M1_N"/>
    <property type="match status" value="1"/>
</dbReference>
<evidence type="ECO:0000313" key="16">
    <source>
        <dbReference type="Proteomes" id="UP001139450"/>
    </source>
</evidence>
<evidence type="ECO:0000313" key="15">
    <source>
        <dbReference type="EMBL" id="MCJ8211300.1"/>
    </source>
</evidence>
<dbReference type="GO" id="GO:0070006">
    <property type="term" value="F:metalloaminopeptidase activity"/>
    <property type="evidence" value="ECO:0007669"/>
    <property type="project" value="TreeGrafter"/>
</dbReference>
<dbReference type="Gene3D" id="2.60.40.1730">
    <property type="entry name" value="tricorn interacting facor f3 domain"/>
    <property type="match status" value="1"/>
</dbReference>
<dbReference type="SUPFAM" id="SSF48371">
    <property type="entry name" value="ARM repeat"/>
    <property type="match status" value="1"/>
</dbReference>
<dbReference type="InterPro" id="IPR045357">
    <property type="entry name" value="Aminopeptidase_N-like_N"/>
</dbReference>
<evidence type="ECO:0000256" key="11">
    <source>
        <dbReference type="ARBA" id="ARBA00023049"/>
    </source>
</evidence>
<evidence type="ECO:0000256" key="5">
    <source>
        <dbReference type="ARBA" id="ARBA00015611"/>
    </source>
</evidence>
<dbReference type="InterPro" id="IPR014782">
    <property type="entry name" value="Peptidase_M1_dom"/>
</dbReference>
<evidence type="ECO:0000256" key="2">
    <source>
        <dbReference type="ARBA" id="ARBA00001947"/>
    </source>
</evidence>
<keyword evidence="8" id="KW-0479">Metal-binding</keyword>
<dbReference type="InterPro" id="IPR042097">
    <property type="entry name" value="Aminopeptidase_N-like_N_sf"/>
</dbReference>
<dbReference type="AlphaFoldDB" id="A0A9X1X6Z7"/>
<dbReference type="GO" id="GO:0005615">
    <property type="term" value="C:extracellular space"/>
    <property type="evidence" value="ECO:0007669"/>
    <property type="project" value="TreeGrafter"/>
</dbReference>
<dbReference type="EC" id="3.4.11.2" evidence="4"/>
<dbReference type="PRINTS" id="PR00756">
    <property type="entry name" value="ALADIPTASE"/>
</dbReference>
<dbReference type="GO" id="GO:0016285">
    <property type="term" value="F:alanyl aminopeptidase activity"/>
    <property type="evidence" value="ECO:0007669"/>
    <property type="project" value="UniProtKB-EC"/>
</dbReference>
<dbReference type="Gene3D" id="1.10.390.10">
    <property type="entry name" value="Neutral Protease Domain 2"/>
    <property type="match status" value="1"/>
</dbReference>
<evidence type="ECO:0000259" key="13">
    <source>
        <dbReference type="Pfam" id="PF01433"/>
    </source>
</evidence>
<dbReference type="CDD" id="cd09603">
    <property type="entry name" value="M1_APN_like"/>
    <property type="match status" value="1"/>
</dbReference>
<feature type="chain" id="PRO_5040741313" description="Aminopeptidase N" evidence="12">
    <location>
        <begin position="25"/>
        <end position="817"/>
    </location>
</feature>
<protein>
    <recommendedName>
        <fullName evidence="5">Aminopeptidase N</fullName>
        <ecNumber evidence="4">3.4.11.2</ecNumber>
    </recommendedName>
</protein>
<feature type="domain" description="Aminopeptidase N-like N-terminal" evidence="14">
    <location>
        <begin position="41"/>
        <end position="230"/>
    </location>
</feature>
<accession>A0A9X1X6Z7</accession>
<dbReference type="SUPFAM" id="SSF63737">
    <property type="entry name" value="Leukotriene A4 hydrolase N-terminal domain"/>
    <property type="match status" value="1"/>
</dbReference>
<evidence type="ECO:0000256" key="6">
    <source>
        <dbReference type="ARBA" id="ARBA00022438"/>
    </source>
</evidence>
<comment type="similarity">
    <text evidence="3">Belongs to the peptidase M1 family.</text>
</comment>
<evidence type="ECO:0000256" key="8">
    <source>
        <dbReference type="ARBA" id="ARBA00022723"/>
    </source>
</evidence>
<keyword evidence="11" id="KW-0482">Metalloprotease</keyword>
<dbReference type="GO" id="GO:0043171">
    <property type="term" value="P:peptide catabolic process"/>
    <property type="evidence" value="ECO:0007669"/>
    <property type="project" value="TreeGrafter"/>
</dbReference>
<keyword evidence="9" id="KW-0378">Hydrolase</keyword>
<reference evidence="15" key="1">
    <citation type="submission" date="2022-04" db="EMBL/GenBank/DDBJ databases">
        <title>Mucilaginibacter sp. RS28 isolated from freshwater.</title>
        <authorList>
            <person name="Ko S.-R."/>
        </authorList>
    </citation>
    <scope>NUCLEOTIDE SEQUENCE</scope>
    <source>
        <strain evidence="15">RS28</strain>
    </source>
</reference>
<comment type="cofactor">
    <cofactor evidence="2">
        <name>Zn(2+)</name>
        <dbReference type="ChEBI" id="CHEBI:29105"/>
    </cofactor>
</comment>
<dbReference type="InterPro" id="IPR050344">
    <property type="entry name" value="Peptidase_M1_aminopeptidases"/>
</dbReference>
<keyword evidence="6" id="KW-0031">Aminopeptidase</keyword>
<dbReference type="InterPro" id="IPR027268">
    <property type="entry name" value="Peptidase_M4/M1_CTD_sf"/>
</dbReference>
<dbReference type="SUPFAM" id="SSF55486">
    <property type="entry name" value="Metalloproteases ('zincins'), catalytic domain"/>
    <property type="match status" value="1"/>
</dbReference>
<evidence type="ECO:0000259" key="14">
    <source>
        <dbReference type="Pfam" id="PF17900"/>
    </source>
</evidence>
<evidence type="ECO:0000256" key="3">
    <source>
        <dbReference type="ARBA" id="ARBA00010136"/>
    </source>
</evidence>
<dbReference type="PANTHER" id="PTHR11533:SF174">
    <property type="entry name" value="PUROMYCIN-SENSITIVE AMINOPEPTIDASE-RELATED"/>
    <property type="match status" value="1"/>
</dbReference>
<proteinExistence type="inferred from homology"/>
<dbReference type="GO" id="GO:0008270">
    <property type="term" value="F:zinc ion binding"/>
    <property type="evidence" value="ECO:0007669"/>
    <property type="project" value="InterPro"/>
</dbReference>
<keyword evidence="12" id="KW-0732">Signal</keyword>
<dbReference type="GO" id="GO:0005737">
    <property type="term" value="C:cytoplasm"/>
    <property type="evidence" value="ECO:0007669"/>
    <property type="project" value="TreeGrafter"/>
</dbReference>
<organism evidence="15 16">
    <name type="scientific">Mucilaginibacter straminoryzae</name>
    <dbReference type="NCBI Taxonomy" id="2932774"/>
    <lineage>
        <taxon>Bacteria</taxon>
        <taxon>Pseudomonadati</taxon>
        <taxon>Bacteroidota</taxon>
        <taxon>Sphingobacteriia</taxon>
        <taxon>Sphingobacteriales</taxon>
        <taxon>Sphingobacteriaceae</taxon>
        <taxon>Mucilaginibacter</taxon>
    </lineage>
</organism>
<sequence>MFKFIKVPALIGVGLFILNAGAFAQLPGYQNTPEKINDLVHTKLDVRFDYKKRYLYGKEWVTIKPHFYPTDSLRLDAKGMDIHALAVVKNGKNIPLKYVNDKQTLAIKLDKTYASTENYTIYIDYTSKPDELTAHGSAAINDAKGLYFINPDSTVKGKPVQIWTQGETESNSAWFPTIDKPNQKTTEELTMTVPAKYVTLSNGKLVSQKRNTDGTRTDTWKMDKPHSPYLFMMAVGDFRIYHDKWRDKEVNYYLEPKYAPYAKDIFGFTPEVMDFYSKILGVDYPWNKYSQIVVRDYVSGAMENTTATLHGEQVQLTKRELIDGGAESTIDIVHELFHQWFGDYVTAESWSNLTVNESFADLSETLWMEHKYGMDAGNEYNYHAMETYLSSLNNYSKPLVRFNYEDKEEVFDAVTYQKGGRILNMLRHYLGNDAFYKGLNIYLKTNAYKNAEAQQLRLALEEASGKDLNWFFNQWYYRAGHPILTINYQWDDAAKTQKVFLQQTQEGDAFVLPLKVDIYTKAGKQRKTIWMNSKSDTLSFALTAKPQFVNVDADKVLLCTKIDNKTDEEYAYQYLNGPLYLDRHEALEALAPHQEKKEAQMVVTSALNDKYDPLKIEAIKLLNLNNDNVRNVAVPILTKLAQETKSALVQAAALNKLAALKAAGNLNLFKNAVSSQSYAVEAAALSGIYQIDQKQGITYAKQLAPQAEGPLTIRIATIYAETGQNSEWPFVYNHYVNGGREARFELFKSLTQMTAATTNPADAQNGIREMIAMGNRYRVYGYNKAVASELGKVKEARLKLNDTDSARMAEEGIKEMQ</sequence>
<dbReference type="Pfam" id="PF01433">
    <property type="entry name" value="Peptidase_M1"/>
    <property type="match status" value="1"/>
</dbReference>
<keyword evidence="16" id="KW-1185">Reference proteome</keyword>
<dbReference type="GO" id="GO:0016020">
    <property type="term" value="C:membrane"/>
    <property type="evidence" value="ECO:0007669"/>
    <property type="project" value="TreeGrafter"/>
</dbReference>